<evidence type="ECO:0000313" key="4">
    <source>
        <dbReference type="EMBL" id="MDE9620431.1"/>
    </source>
</evidence>
<dbReference type="RefSeq" id="WP_228100536.1">
    <property type="nucleotide sequence ID" value="NZ_CP099373.1"/>
</dbReference>
<dbReference type="SMART" id="SM00895">
    <property type="entry name" value="FCD"/>
    <property type="match status" value="1"/>
</dbReference>
<dbReference type="AlphaFoldDB" id="A0A9X4JNF5"/>
<dbReference type="EMBL" id="JAKIHW010000030">
    <property type="protein sequence ID" value="MDE9620431.1"/>
    <property type="molecule type" value="Genomic_DNA"/>
</dbReference>
<dbReference type="CDD" id="cd07377">
    <property type="entry name" value="WHTH_GntR"/>
    <property type="match status" value="1"/>
</dbReference>
<evidence type="ECO:0000256" key="1">
    <source>
        <dbReference type="ARBA" id="ARBA00023015"/>
    </source>
</evidence>
<dbReference type="SUPFAM" id="SSF46785">
    <property type="entry name" value="Winged helix' DNA-binding domain"/>
    <property type="match status" value="1"/>
</dbReference>
<gene>
    <name evidence="4" type="ORF">L2111_20485</name>
</gene>
<dbReference type="Gene3D" id="1.20.120.530">
    <property type="entry name" value="GntR ligand-binding domain-like"/>
    <property type="match status" value="1"/>
</dbReference>
<dbReference type="InterPro" id="IPR000524">
    <property type="entry name" value="Tscrpt_reg_HTH_GntR"/>
</dbReference>
<dbReference type="SUPFAM" id="SSF48008">
    <property type="entry name" value="GntR ligand-binding domain-like"/>
    <property type="match status" value="1"/>
</dbReference>
<dbReference type="InterPro" id="IPR036390">
    <property type="entry name" value="WH_DNA-bd_sf"/>
</dbReference>
<dbReference type="PANTHER" id="PTHR43537">
    <property type="entry name" value="TRANSCRIPTIONAL REGULATOR, GNTR FAMILY"/>
    <property type="match status" value="1"/>
</dbReference>
<dbReference type="InterPro" id="IPR036388">
    <property type="entry name" value="WH-like_DNA-bd_sf"/>
</dbReference>
<proteinExistence type="predicted"/>
<dbReference type="GO" id="GO:0003700">
    <property type="term" value="F:DNA-binding transcription factor activity"/>
    <property type="evidence" value="ECO:0007669"/>
    <property type="project" value="InterPro"/>
</dbReference>
<evidence type="ECO:0000256" key="3">
    <source>
        <dbReference type="ARBA" id="ARBA00023163"/>
    </source>
</evidence>
<dbReference type="SMART" id="SM00345">
    <property type="entry name" value="HTH_GNTR"/>
    <property type="match status" value="1"/>
</dbReference>
<name>A0A9X4JNF5_9ENTR</name>
<sequence length="238" mass="26556">MMTTKIQLESNTLSAQVRDYILSLIARQKLTVGMPVPSEMQLTQELGVSKGVVREAYRSLAALGILETKSGKVPRIKAFDSSVLQLIFSFATVTEQVTSSQILAARRWLEAGCVQMAALNGDESDFAALKQEMLLIREEFSDAERFLQHDLNFHLLLSRASKNPLFSILLQALHEQLTHSMRAGLEAQKDHYEYERGIIALHQRVCDCVCLRDAEGAMKAMDDHFNLASTALNNLSSL</sequence>
<keyword evidence="2" id="KW-0238">DNA-binding</keyword>
<dbReference type="InterPro" id="IPR008920">
    <property type="entry name" value="TF_FadR/GntR_C"/>
</dbReference>
<keyword evidence="3" id="KW-0804">Transcription</keyword>
<comment type="caution">
    <text evidence="4">The sequence shown here is derived from an EMBL/GenBank/DDBJ whole genome shotgun (WGS) entry which is preliminary data.</text>
</comment>
<dbReference type="Proteomes" id="UP001147005">
    <property type="component" value="Unassembled WGS sequence"/>
</dbReference>
<organism evidence="4 5">
    <name type="scientific">Citrobacter portucalensis</name>
    <dbReference type="NCBI Taxonomy" id="1639133"/>
    <lineage>
        <taxon>Bacteria</taxon>
        <taxon>Pseudomonadati</taxon>
        <taxon>Pseudomonadota</taxon>
        <taxon>Gammaproteobacteria</taxon>
        <taxon>Enterobacterales</taxon>
        <taxon>Enterobacteriaceae</taxon>
        <taxon>Citrobacter</taxon>
        <taxon>Citrobacter freundii complex</taxon>
    </lineage>
</organism>
<dbReference type="PRINTS" id="PR00035">
    <property type="entry name" value="HTHGNTR"/>
</dbReference>
<dbReference type="PANTHER" id="PTHR43537:SF24">
    <property type="entry name" value="GLUCONATE OPERON TRANSCRIPTIONAL REPRESSOR"/>
    <property type="match status" value="1"/>
</dbReference>
<evidence type="ECO:0000256" key="2">
    <source>
        <dbReference type="ARBA" id="ARBA00023125"/>
    </source>
</evidence>
<dbReference type="PROSITE" id="PS50949">
    <property type="entry name" value="HTH_GNTR"/>
    <property type="match status" value="1"/>
</dbReference>
<reference evidence="4" key="1">
    <citation type="submission" date="2022-01" db="EMBL/GenBank/DDBJ databases">
        <title>Genetic Characterization of Carbapenem-resistant Citrobacter spp. from China: a multicenter study.</title>
        <authorList>
            <person name="Ye L."/>
        </authorList>
    </citation>
    <scope>NUCLEOTIDE SEQUENCE</scope>
    <source>
        <strain evidence="4">IR5432</strain>
    </source>
</reference>
<dbReference type="GO" id="GO:0003677">
    <property type="term" value="F:DNA binding"/>
    <property type="evidence" value="ECO:0007669"/>
    <property type="project" value="UniProtKB-KW"/>
</dbReference>
<keyword evidence="1" id="KW-0805">Transcription regulation</keyword>
<evidence type="ECO:0000313" key="5">
    <source>
        <dbReference type="Proteomes" id="UP001147005"/>
    </source>
</evidence>
<dbReference type="Pfam" id="PF07729">
    <property type="entry name" value="FCD"/>
    <property type="match status" value="1"/>
</dbReference>
<protein>
    <submittedName>
        <fullName evidence="4">FadR family transcriptional regulator</fullName>
    </submittedName>
</protein>
<dbReference type="Pfam" id="PF00392">
    <property type="entry name" value="GntR"/>
    <property type="match status" value="1"/>
</dbReference>
<dbReference type="Gene3D" id="1.10.10.10">
    <property type="entry name" value="Winged helix-like DNA-binding domain superfamily/Winged helix DNA-binding domain"/>
    <property type="match status" value="1"/>
</dbReference>
<accession>A0A9X4JNF5</accession>
<dbReference type="InterPro" id="IPR011711">
    <property type="entry name" value="GntR_C"/>
</dbReference>